<dbReference type="GO" id="GO:0034657">
    <property type="term" value="C:GID complex"/>
    <property type="evidence" value="ECO:0007669"/>
    <property type="project" value="TreeGrafter"/>
</dbReference>
<comment type="caution">
    <text evidence="3">The sequence shown here is derived from an EMBL/GenBank/DDBJ whole genome shotgun (WGS) entry which is preliminary data.</text>
</comment>
<evidence type="ECO:0000313" key="4">
    <source>
        <dbReference type="Proteomes" id="UP001149090"/>
    </source>
</evidence>
<dbReference type="OMA" id="FEATNND"/>
<dbReference type="GO" id="GO:0005737">
    <property type="term" value="C:cytoplasm"/>
    <property type="evidence" value="ECO:0007669"/>
    <property type="project" value="TreeGrafter"/>
</dbReference>
<dbReference type="GO" id="GO:0005634">
    <property type="term" value="C:nucleus"/>
    <property type="evidence" value="ECO:0007669"/>
    <property type="project" value="TreeGrafter"/>
</dbReference>
<dbReference type="Proteomes" id="UP001149090">
    <property type="component" value="Unassembled WGS sequence"/>
</dbReference>
<feature type="coiled-coil region" evidence="1">
    <location>
        <begin position="1"/>
        <end position="72"/>
    </location>
</feature>
<keyword evidence="4" id="KW-1185">Reference proteome</keyword>
<dbReference type="PROSITE" id="PS50896">
    <property type="entry name" value="LISH"/>
    <property type="match status" value="1"/>
</dbReference>
<dbReference type="AlphaFoldDB" id="A0A9Q0RGE2"/>
<organism evidence="3 4">
    <name type="scientific">Anaeramoeba ignava</name>
    <name type="common">Anaerobic marine amoeba</name>
    <dbReference type="NCBI Taxonomy" id="1746090"/>
    <lineage>
        <taxon>Eukaryota</taxon>
        <taxon>Metamonada</taxon>
        <taxon>Anaeramoebidae</taxon>
        <taxon>Anaeramoeba</taxon>
    </lineage>
</organism>
<dbReference type="InterPro" id="IPR006595">
    <property type="entry name" value="CTLH_C"/>
</dbReference>
<dbReference type="SMART" id="SM00757">
    <property type="entry name" value="CRA"/>
    <property type="match status" value="1"/>
</dbReference>
<dbReference type="SMART" id="SM00668">
    <property type="entry name" value="CTLH"/>
    <property type="match status" value="1"/>
</dbReference>
<dbReference type="EMBL" id="JAPDFW010000018">
    <property type="protein sequence ID" value="KAJ5079991.1"/>
    <property type="molecule type" value="Genomic_DNA"/>
</dbReference>
<proteinExistence type="predicted"/>
<keyword evidence="1" id="KW-0175">Coiled coil</keyword>
<dbReference type="GO" id="GO:0043161">
    <property type="term" value="P:proteasome-mediated ubiquitin-dependent protein catabolic process"/>
    <property type="evidence" value="ECO:0007669"/>
    <property type="project" value="InterPro"/>
</dbReference>
<dbReference type="OrthoDB" id="1933281at2759"/>
<evidence type="ECO:0000256" key="1">
    <source>
        <dbReference type="SAM" id="Coils"/>
    </source>
</evidence>
<dbReference type="PANTHER" id="PTHR12170:SF3">
    <property type="entry name" value="GH10162P"/>
    <property type="match status" value="1"/>
</dbReference>
<protein>
    <recommendedName>
        <fullName evidence="2">CTLH domain-containing protein</fullName>
    </recommendedName>
</protein>
<dbReference type="PROSITE" id="PS50897">
    <property type="entry name" value="CTLH"/>
    <property type="match status" value="1"/>
</dbReference>
<evidence type="ECO:0000259" key="2">
    <source>
        <dbReference type="PROSITE" id="PS50897"/>
    </source>
</evidence>
<name>A0A9Q0RGE2_ANAIG</name>
<dbReference type="Pfam" id="PF10607">
    <property type="entry name" value="CTLH"/>
    <property type="match status" value="1"/>
</dbReference>
<dbReference type="InterPro" id="IPR024964">
    <property type="entry name" value="CTLH/CRA"/>
</dbReference>
<reference evidence="3" key="1">
    <citation type="submission" date="2022-10" db="EMBL/GenBank/DDBJ databases">
        <title>Novel sulphate-reducing endosymbionts in the free-living metamonad Anaeramoeba.</title>
        <authorList>
            <person name="Jerlstrom-Hultqvist J."/>
            <person name="Cepicka I."/>
            <person name="Gallot-Lavallee L."/>
            <person name="Salas-Leiva D."/>
            <person name="Curtis B.A."/>
            <person name="Zahonova K."/>
            <person name="Pipaliya S."/>
            <person name="Dacks J."/>
            <person name="Roger A.J."/>
        </authorList>
    </citation>
    <scope>NUCLEOTIDE SEQUENCE</scope>
    <source>
        <strain evidence="3">BMAN</strain>
    </source>
</reference>
<sequence>MEEIQKRLDKLEKKHISTTKQLETKLETIVNTLEIMSQKTEEEQNEDFFKKLEETKNEIKKETKQILNTHKEYHIGLANFSKTLDKESKIDLEPLVVQKTPFDKKILKQIIAEHLYRDGKFEIGDSFIKETETETEISKNFREQFVEMFEILSDLQQHKIDSTLNWIKKNQEKLDSKGSSLEFDLHSLYYIDLLKQKKIPEAINYSKIKLSKFSKSKFNEIKKLFGCLVFLKNIESSEYNYLFDESSWDVIQHNFTKEYCENLGLSQESNLYLAITAGIQTLQSLIPIANSQNNALNNLKAEHSNELQIEIDFG</sequence>
<dbReference type="GO" id="GO:0004842">
    <property type="term" value="F:ubiquitin-protein transferase activity"/>
    <property type="evidence" value="ECO:0007669"/>
    <property type="project" value="InterPro"/>
</dbReference>
<dbReference type="PANTHER" id="PTHR12170">
    <property type="entry name" value="MACROPHAGE ERYTHROBLAST ATTACHER-RELATED"/>
    <property type="match status" value="1"/>
</dbReference>
<evidence type="ECO:0000313" key="3">
    <source>
        <dbReference type="EMBL" id="KAJ5079991.1"/>
    </source>
</evidence>
<dbReference type="InterPro" id="IPR006594">
    <property type="entry name" value="LisH"/>
</dbReference>
<gene>
    <name evidence="3" type="ORF">M0811_14270</name>
</gene>
<feature type="domain" description="CTLH" evidence="2">
    <location>
        <begin position="144"/>
        <end position="201"/>
    </location>
</feature>
<dbReference type="InterPro" id="IPR013144">
    <property type="entry name" value="CRA_dom"/>
</dbReference>
<dbReference type="InterPro" id="IPR045098">
    <property type="entry name" value="Fyv10_fam"/>
</dbReference>
<accession>A0A9Q0RGE2</accession>